<dbReference type="InterPro" id="IPR051068">
    <property type="entry name" value="MFS_Domain-Containing_Protein"/>
</dbReference>
<evidence type="ECO:0000313" key="6">
    <source>
        <dbReference type="EMBL" id="VDN27842.1"/>
    </source>
</evidence>
<comment type="subcellular location">
    <subcellularLocation>
        <location evidence="1">Membrane</location>
        <topology evidence="1">Multi-pass membrane protein</topology>
    </subcellularLocation>
</comment>
<reference evidence="8" key="1">
    <citation type="submission" date="2016-06" db="UniProtKB">
        <authorList>
            <consortium name="WormBaseParasite"/>
        </authorList>
    </citation>
    <scope>IDENTIFICATION</scope>
</reference>
<keyword evidence="7" id="KW-1185">Reference proteome</keyword>
<organism evidence="8">
    <name type="scientific">Gongylonema pulchrum</name>
    <dbReference type="NCBI Taxonomy" id="637853"/>
    <lineage>
        <taxon>Eukaryota</taxon>
        <taxon>Metazoa</taxon>
        <taxon>Ecdysozoa</taxon>
        <taxon>Nematoda</taxon>
        <taxon>Chromadorea</taxon>
        <taxon>Rhabditida</taxon>
        <taxon>Spirurina</taxon>
        <taxon>Spiruromorpha</taxon>
        <taxon>Spiruroidea</taxon>
        <taxon>Gongylonematidae</taxon>
        <taxon>Gongylonema</taxon>
    </lineage>
</organism>
<dbReference type="PANTHER" id="PTHR23510:SF25">
    <property type="entry name" value="MFS DOMAIN-CONTAINING PROTEIN"/>
    <property type="match status" value="1"/>
</dbReference>
<dbReference type="GO" id="GO:0005765">
    <property type="term" value="C:lysosomal membrane"/>
    <property type="evidence" value="ECO:0007669"/>
    <property type="project" value="TreeGrafter"/>
</dbReference>
<protein>
    <submittedName>
        <fullName evidence="8">Proton-coupled folate transporter</fullName>
    </submittedName>
</protein>
<dbReference type="PANTHER" id="PTHR23510">
    <property type="entry name" value="INNER MEMBRANE TRANSPORT PROTEIN YAJR"/>
    <property type="match status" value="1"/>
</dbReference>
<evidence type="ECO:0000256" key="4">
    <source>
        <dbReference type="ARBA" id="ARBA00023136"/>
    </source>
</evidence>
<dbReference type="EMBL" id="UYRT01083727">
    <property type="protein sequence ID" value="VDN27842.1"/>
    <property type="molecule type" value="Genomic_DNA"/>
</dbReference>
<feature type="transmembrane region" description="Helical" evidence="5">
    <location>
        <begin position="20"/>
        <end position="42"/>
    </location>
</feature>
<proteinExistence type="predicted"/>
<dbReference type="OrthoDB" id="370281at2759"/>
<name>A0A183E620_9BILA</name>
<accession>A0A183E620</accession>
<evidence type="ECO:0000256" key="1">
    <source>
        <dbReference type="ARBA" id="ARBA00004141"/>
    </source>
</evidence>
<dbReference type="Gene3D" id="1.20.1250.20">
    <property type="entry name" value="MFS general substrate transporter like domains"/>
    <property type="match status" value="1"/>
</dbReference>
<dbReference type="Proteomes" id="UP000271098">
    <property type="component" value="Unassembled WGS sequence"/>
</dbReference>
<evidence type="ECO:0000256" key="5">
    <source>
        <dbReference type="SAM" id="Phobius"/>
    </source>
</evidence>
<evidence type="ECO:0000256" key="2">
    <source>
        <dbReference type="ARBA" id="ARBA00022692"/>
    </source>
</evidence>
<evidence type="ECO:0000313" key="8">
    <source>
        <dbReference type="WBParaSite" id="GPUH_0001643301-mRNA-1"/>
    </source>
</evidence>
<feature type="transmembrane region" description="Helical" evidence="5">
    <location>
        <begin position="100"/>
        <end position="122"/>
    </location>
</feature>
<sequence length="196" mass="21739">MVGCLLYICLELFTTGRRFVMLTCYAIFGISMSTTSVMRGYIAKISTVKDRAMAVSLFGLALMLAVSVGPLFQLVFSSLAYPGHIIIENALYLNIYTGPIYVATLANIASLILILLILTLFLPQQLIKCTQFKRSLIEASRRRSSQAVAALTTDMRAFDLSLALSCILVRMVATLTITTIHTCEPSFFLHFIFFPK</sequence>
<dbReference type="InterPro" id="IPR036259">
    <property type="entry name" value="MFS_trans_sf"/>
</dbReference>
<feature type="transmembrane region" description="Helical" evidence="5">
    <location>
        <begin position="54"/>
        <end position="80"/>
    </location>
</feature>
<keyword evidence="2 5" id="KW-0812">Transmembrane</keyword>
<dbReference type="AlphaFoldDB" id="A0A183E620"/>
<evidence type="ECO:0000313" key="7">
    <source>
        <dbReference type="Proteomes" id="UP000271098"/>
    </source>
</evidence>
<dbReference type="WBParaSite" id="GPUH_0001643301-mRNA-1">
    <property type="protein sequence ID" value="GPUH_0001643301-mRNA-1"/>
    <property type="gene ID" value="GPUH_0001643301"/>
</dbReference>
<dbReference type="SUPFAM" id="SSF103473">
    <property type="entry name" value="MFS general substrate transporter"/>
    <property type="match status" value="1"/>
</dbReference>
<evidence type="ECO:0000256" key="3">
    <source>
        <dbReference type="ARBA" id="ARBA00022989"/>
    </source>
</evidence>
<gene>
    <name evidence="6" type="ORF">GPUH_LOCUS16413</name>
</gene>
<reference evidence="6 7" key="2">
    <citation type="submission" date="2018-11" db="EMBL/GenBank/DDBJ databases">
        <authorList>
            <consortium name="Pathogen Informatics"/>
        </authorList>
    </citation>
    <scope>NUCLEOTIDE SEQUENCE [LARGE SCALE GENOMIC DNA]</scope>
</reference>
<keyword evidence="3 5" id="KW-1133">Transmembrane helix</keyword>
<keyword evidence="4 5" id="KW-0472">Membrane</keyword>